<proteinExistence type="predicted"/>
<dbReference type="EMBL" id="CP007453">
    <property type="protein sequence ID" value="AHM58257.1"/>
    <property type="molecule type" value="Genomic_DNA"/>
</dbReference>
<keyword evidence="2" id="KW-1185">Reference proteome</keyword>
<gene>
    <name evidence="1" type="ORF">EAL2_808p07540</name>
</gene>
<evidence type="ECO:0000313" key="2">
    <source>
        <dbReference type="Proteomes" id="UP000019591"/>
    </source>
</evidence>
<dbReference type="RefSeq" id="WP_168023683.1">
    <property type="nucleotide sequence ID" value="NZ_CP007453.1"/>
</dbReference>
<accession>W8TQ88</accession>
<dbReference type="Proteomes" id="UP000019591">
    <property type="component" value="Plasmid EAL2_808p"/>
</dbReference>
<evidence type="ECO:0008006" key="3">
    <source>
        <dbReference type="Google" id="ProtNLM"/>
    </source>
</evidence>
<dbReference type="NCBIfam" id="NF040920">
    <property type="entry name" value="CD1871A_fam"/>
    <property type="match status" value="1"/>
</dbReference>
<sequence length="45" mass="4649">MKLNQIRAAVLLAGILLTAAGIIRGETATVLKKAINICLECIGIG</sequence>
<reference evidence="1 2" key="1">
    <citation type="journal article" date="2014" name="Genome Announc.">
        <title>Complete Genome Sequence of Amino Acid-Utilizing Eubacterium acidaminophilum al-2 (DSM 3953).</title>
        <authorList>
            <person name="Poehlein A."/>
            <person name="Andreesen J.R."/>
            <person name="Daniel R."/>
        </authorList>
    </citation>
    <scope>NUCLEOTIDE SEQUENCE [LARGE SCALE GENOMIC DNA]</scope>
    <source>
        <strain evidence="1 2">DSM 3953</strain>
        <plasmid evidence="2">Plasmid EAL2_808p</plasmid>
    </source>
</reference>
<evidence type="ECO:0000313" key="1">
    <source>
        <dbReference type="EMBL" id="AHM58257.1"/>
    </source>
</evidence>
<name>W8TQ88_PEPAC</name>
<geneLocation type="plasmid" evidence="1 2">
    <name>EAL2_808p</name>
</geneLocation>
<dbReference type="PATRIC" id="fig|1286171.3.peg.2942"/>
<dbReference type="HOGENOM" id="CLU_209121_0_2_9"/>
<organism evidence="1 2">
    <name type="scientific">Peptoclostridium acidaminophilum DSM 3953</name>
    <dbReference type="NCBI Taxonomy" id="1286171"/>
    <lineage>
        <taxon>Bacteria</taxon>
        <taxon>Bacillati</taxon>
        <taxon>Bacillota</taxon>
        <taxon>Clostridia</taxon>
        <taxon>Peptostreptococcales</taxon>
        <taxon>Peptoclostridiaceae</taxon>
        <taxon>Peptoclostridium</taxon>
    </lineage>
</organism>
<dbReference type="InterPro" id="IPR047708">
    <property type="entry name" value="CD1871A-like"/>
</dbReference>
<protein>
    <recommendedName>
        <fullName evidence="3">Thioredoxin</fullName>
    </recommendedName>
</protein>
<dbReference type="KEGG" id="eac:EAL2_808p07540"/>
<keyword evidence="1" id="KW-0614">Plasmid</keyword>
<dbReference type="AlphaFoldDB" id="W8TQ88"/>